<dbReference type="Pfam" id="PF13439">
    <property type="entry name" value="Glyco_transf_4"/>
    <property type="match status" value="1"/>
</dbReference>
<dbReference type="EMBL" id="FXWG01000003">
    <property type="protein sequence ID" value="SMQ73551.1"/>
    <property type="molecule type" value="Genomic_DNA"/>
</dbReference>
<evidence type="ECO:0000259" key="2">
    <source>
        <dbReference type="Pfam" id="PF13439"/>
    </source>
</evidence>
<dbReference type="OrthoDB" id="9790710at2"/>
<evidence type="ECO:0000313" key="3">
    <source>
        <dbReference type="EMBL" id="SMQ73551.1"/>
    </source>
</evidence>
<reference evidence="4" key="1">
    <citation type="submission" date="2017-04" db="EMBL/GenBank/DDBJ databases">
        <authorList>
            <person name="Varghese N."/>
            <person name="Submissions S."/>
        </authorList>
    </citation>
    <scope>NUCLEOTIDE SEQUENCE [LARGE SCALE GENOMIC DNA]</scope>
</reference>
<dbReference type="Pfam" id="PF00534">
    <property type="entry name" value="Glycos_transf_1"/>
    <property type="match status" value="1"/>
</dbReference>
<feature type="domain" description="Glycosyl transferase family 1" evidence="1">
    <location>
        <begin position="202"/>
        <end position="354"/>
    </location>
</feature>
<dbReference type="CDD" id="cd03801">
    <property type="entry name" value="GT4_PimA-like"/>
    <property type="match status" value="1"/>
</dbReference>
<dbReference type="InterPro" id="IPR001296">
    <property type="entry name" value="Glyco_trans_1"/>
</dbReference>
<dbReference type="Proteomes" id="UP000194420">
    <property type="component" value="Unassembled WGS sequence"/>
</dbReference>
<organism evidence="3 4">
    <name type="scientific">Altererythrobacter xiamenensis</name>
    <dbReference type="NCBI Taxonomy" id="1316679"/>
    <lineage>
        <taxon>Bacteria</taxon>
        <taxon>Pseudomonadati</taxon>
        <taxon>Pseudomonadota</taxon>
        <taxon>Alphaproteobacteria</taxon>
        <taxon>Sphingomonadales</taxon>
        <taxon>Erythrobacteraceae</taxon>
        <taxon>Altererythrobacter</taxon>
    </lineage>
</organism>
<accession>A0A1Y6FIZ2</accession>
<dbReference type="RefSeq" id="WP_086438156.1">
    <property type="nucleotide sequence ID" value="NZ_FXWG01000003.1"/>
</dbReference>
<evidence type="ECO:0000259" key="1">
    <source>
        <dbReference type="Pfam" id="PF00534"/>
    </source>
</evidence>
<name>A0A1Y6FIZ2_9SPHN</name>
<keyword evidence="3" id="KW-0808">Transferase</keyword>
<dbReference type="SUPFAM" id="SSF53756">
    <property type="entry name" value="UDP-Glycosyltransferase/glycogen phosphorylase"/>
    <property type="match status" value="1"/>
</dbReference>
<gene>
    <name evidence="3" type="ORF">SAMN06297468_2232</name>
</gene>
<feature type="domain" description="Glycosyltransferase subfamily 4-like N-terminal" evidence="2">
    <location>
        <begin position="64"/>
        <end position="184"/>
    </location>
</feature>
<dbReference type="Gene3D" id="3.40.50.2000">
    <property type="entry name" value="Glycogen Phosphorylase B"/>
    <property type="match status" value="2"/>
</dbReference>
<keyword evidence="4" id="KW-1185">Reference proteome</keyword>
<sequence>MSGAAAETPRVLHCHSSFNPGGKELRCVQLINAFGRGLRHSIVSGMANATGAAKAIKPGMLVDFPADFPALQGRPTPGRLKAIAQALKPYDLVLTYNWGAIDVVMAHTLFKDALGLPPLIHHEDGFNEDETSKRKWTRNWYRRIALGKAAGLVVPSEVLEGIALTEWEQPIGRIKHIPNGIDTAAFAKKPKPDSLRNLIKRDGECWVGTMAGLRPVKRLPAMVRAIADLPPQWHLVIAGEGSEKDAIRAEAERLEIDHRVHLPGHVDEPSKIVGLFDVFALSSASEQFPISVVEAMAAGLPVVAPAVGDITQMVAPDNAIYITPAGDEAAFADALRDCALDPESREAVGAANREKAKAEYDQKRMIDAYRRLYSSALGREI</sequence>
<dbReference type="InterPro" id="IPR028098">
    <property type="entry name" value="Glyco_trans_4-like_N"/>
</dbReference>
<dbReference type="AlphaFoldDB" id="A0A1Y6FIZ2"/>
<proteinExistence type="predicted"/>
<dbReference type="PANTHER" id="PTHR12526">
    <property type="entry name" value="GLYCOSYLTRANSFERASE"/>
    <property type="match status" value="1"/>
</dbReference>
<protein>
    <submittedName>
        <fullName evidence="3">Glycosyltransferase involved in cell wall bisynthesis</fullName>
    </submittedName>
</protein>
<dbReference type="PANTHER" id="PTHR12526:SF630">
    <property type="entry name" value="GLYCOSYLTRANSFERASE"/>
    <property type="match status" value="1"/>
</dbReference>
<dbReference type="GO" id="GO:0016757">
    <property type="term" value="F:glycosyltransferase activity"/>
    <property type="evidence" value="ECO:0007669"/>
    <property type="project" value="InterPro"/>
</dbReference>
<evidence type="ECO:0000313" key="4">
    <source>
        <dbReference type="Proteomes" id="UP000194420"/>
    </source>
</evidence>